<dbReference type="Pfam" id="PF26130">
    <property type="entry name" value="PB1-like"/>
    <property type="match status" value="1"/>
</dbReference>
<evidence type="ECO:0000259" key="2">
    <source>
        <dbReference type="Pfam" id="PF26130"/>
    </source>
</evidence>
<reference evidence="3" key="1">
    <citation type="submission" date="2020-09" db="EMBL/GenBank/DDBJ databases">
        <title>Genome-Enabled Discovery of Anthraquinone Biosynthesis in Senna tora.</title>
        <authorList>
            <person name="Kang S.-H."/>
            <person name="Pandey R.P."/>
            <person name="Lee C.-M."/>
            <person name="Sim J.-S."/>
            <person name="Jeong J.-T."/>
            <person name="Choi B.-S."/>
            <person name="Jung M."/>
            <person name="Ginzburg D."/>
            <person name="Zhao K."/>
            <person name="Won S.Y."/>
            <person name="Oh T.-J."/>
            <person name="Yu Y."/>
            <person name="Kim N.-H."/>
            <person name="Lee O.R."/>
            <person name="Lee T.-H."/>
            <person name="Bashyal P."/>
            <person name="Kim T.-S."/>
            <person name="Lee W.-H."/>
            <person name="Kawkins C."/>
            <person name="Kim C.-K."/>
            <person name="Kim J.S."/>
            <person name="Ahn B.O."/>
            <person name="Rhee S.Y."/>
            <person name="Sohng J.K."/>
        </authorList>
    </citation>
    <scope>NUCLEOTIDE SEQUENCE</scope>
    <source>
        <tissue evidence="3">Leaf</tissue>
    </source>
</reference>
<dbReference type="AlphaFoldDB" id="A0A834VXL1"/>
<feature type="compositionally biased region" description="Acidic residues" evidence="1">
    <location>
        <begin position="135"/>
        <end position="152"/>
    </location>
</feature>
<dbReference type="Proteomes" id="UP000634136">
    <property type="component" value="Unassembled WGS sequence"/>
</dbReference>
<evidence type="ECO:0000313" key="3">
    <source>
        <dbReference type="EMBL" id="KAF7801828.1"/>
    </source>
</evidence>
<keyword evidence="4" id="KW-1185">Reference proteome</keyword>
<comment type="caution">
    <text evidence="3">The sequence shown here is derived from an EMBL/GenBank/DDBJ whole genome shotgun (WGS) entry which is preliminary data.</text>
</comment>
<evidence type="ECO:0000256" key="1">
    <source>
        <dbReference type="SAM" id="MobiDB-lite"/>
    </source>
</evidence>
<feature type="domain" description="PB1-like" evidence="2">
    <location>
        <begin position="3"/>
        <end position="100"/>
    </location>
</feature>
<dbReference type="PANTHER" id="PTHR31973">
    <property type="entry name" value="POLYPROTEIN, PUTATIVE-RELATED"/>
    <property type="match status" value="1"/>
</dbReference>
<feature type="region of interest" description="Disordered" evidence="1">
    <location>
        <begin position="130"/>
        <end position="153"/>
    </location>
</feature>
<gene>
    <name evidence="3" type="ORF">G2W53_040939</name>
</gene>
<dbReference type="EMBL" id="JAAIUW010000013">
    <property type="protein sequence ID" value="KAF7801828.1"/>
    <property type="molecule type" value="Genomic_DNA"/>
</dbReference>
<proteinExistence type="predicted"/>
<feature type="compositionally biased region" description="Acidic residues" evidence="1">
    <location>
        <begin position="195"/>
        <end position="206"/>
    </location>
</feature>
<dbReference type="PANTHER" id="PTHR31973:SF187">
    <property type="entry name" value="MUTATOR TRANSPOSASE MUDRA PROTEIN"/>
    <property type="match status" value="1"/>
</dbReference>
<feature type="compositionally biased region" description="Polar residues" evidence="1">
    <location>
        <begin position="384"/>
        <end position="407"/>
    </location>
</feature>
<dbReference type="InterPro" id="IPR058594">
    <property type="entry name" value="PB1-like_dom_pln"/>
</dbReference>
<sequence>MSLIILILHHRGYFDQGPPTRYVGGIKDVYSRWDPDMMSYPTVQDELLNELGYSSFNKCVYLYPRMSMYDGLRRLQTDHDFMDLLNIVQGHKELHIYIDHEVDRPFIVERPPDEVEEHMRDVEFEGIDTSLGYTDTDEGEYSDSGDETDIDVDMPKEGTISLDNDIDAPQKRSFRDVSTLIGENPFEGEDKYESEGQESIEETDEEVGLVPSLRELCPRAEHHFYMRHLWSNYSKDYKGKELKDAMWLAQGLPPVNSAWRWLNKLDPKVWSRHTFRILPKNWSLTSNMCEQFNAKITKYRAKPVLTMAEEIRCKVMRKITKEKEEMMQYHGPIVPKVQNKLEKTKRESRFWTPVWAALGYNNLKPEDFVHPSYSKEPFLRVEPCTSTQPEGGSSSVIDSQVPSTRDTNQEATGAHFTIGVGIHPMFSGQSPLSNETIQAASSLSKKRIADLVSGTQESVTTHSKDY</sequence>
<feature type="region of interest" description="Disordered" evidence="1">
    <location>
        <begin position="383"/>
        <end position="407"/>
    </location>
</feature>
<accession>A0A834VXL1</accession>
<feature type="region of interest" description="Disordered" evidence="1">
    <location>
        <begin position="184"/>
        <end position="206"/>
    </location>
</feature>
<evidence type="ECO:0000313" key="4">
    <source>
        <dbReference type="Proteomes" id="UP000634136"/>
    </source>
</evidence>
<name>A0A834VXL1_9FABA</name>
<protein>
    <recommendedName>
        <fullName evidence="2">PB1-like domain-containing protein</fullName>
    </recommendedName>
</protein>
<dbReference type="OrthoDB" id="1744165at2759"/>
<organism evidence="3 4">
    <name type="scientific">Senna tora</name>
    <dbReference type="NCBI Taxonomy" id="362788"/>
    <lineage>
        <taxon>Eukaryota</taxon>
        <taxon>Viridiplantae</taxon>
        <taxon>Streptophyta</taxon>
        <taxon>Embryophyta</taxon>
        <taxon>Tracheophyta</taxon>
        <taxon>Spermatophyta</taxon>
        <taxon>Magnoliopsida</taxon>
        <taxon>eudicotyledons</taxon>
        <taxon>Gunneridae</taxon>
        <taxon>Pentapetalae</taxon>
        <taxon>rosids</taxon>
        <taxon>fabids</taxon>
        <taxon>Fabales</taxon>
        <taxon>Fabaceae</taxon>
        <taxon>Caesalpinioideae</taxon>
        <taxon>Cassia clade</taxon>
        <taxon>Senna</taxon>
    </lineage>
</organism>